<gene>
    <name evidence="3" type="ORF">CHUV0807_0006</name>
</gene>
<sequence length="203" mass="22360">MLTLHYFPGSCAFVPHVALEWSGLPYRTQVETRESIKTPAYLNMNPMGQVPLLEDGGWTLTQNVAIIDYVNDLAPQAGIYTHGDAKQRAKARQWLVFANADLHRQFGFVFGPARFVDGEAAQQALAAKGREAILRLYGIVEEALAGQNFLAGELSIADVYVYTTLRWAKGLKLDLSAFPRLAAYFDRVGANPGVMAVLQQENG</sequence>
<dbReference type="CDD" id="cd03057">
    <property type="entry name" value="GST_N_Beta"/>
    <property type="match status" value="1"/>
</dbReference>
<evidence type="ECO:0000259" key="2">
    <source>
        <dbReference type="PROSITE" id="PS50405"/>
    </source>
</evidence>
<dbReference type="PANTHER" id="PTHR44051:SF8">
    <property type="entry name" value="GLUTATHIONE S-TRANSFERASE GSTA"/>
    <property type="match status" value="1"/>
</dbReference>
<dbReference type="Pfam" id="PF00043">
    <property type="entry name" value="GST_C"/>
    <property type="match status" value="1"/>
</dbReference>
<reference evidence="4" key="1">
    <citation type="submission" date="2016-04" db="EMBL/GenBank/DDBJ databases">
        <authorList>
            <person name="Tagini F."/>
        </authorList>
    </citation>
    <scope>NUCLEOTIDE SEQUENCE [LARGE SCALE GENOMIC DNA]</scope>
    <source>
        <strain evidence="4">CHUV0807</strain>
    </source>
</reference>
<dbReference type="PANTHER" id="PTHR44051">
    <property type="entry name" value="GLUTATHIONE S-TRANSFERASE-RELATED"/>
    <property type="match status" value="1"/>
</dbReference>
<proteinExistence type="predicted"/>
<dbReference type="InterPro" id="IPR004045">
    <property type="entry name" value="Glutathione_S-Trfase_N"/>
</dbReference>
<protein>
    <submittedName>
        <fullName evidence="3">Glutathione S-transferase</fullName>
        <ecNumber evidence="3">2.5.1.18</ecNumber>
    </submittedName>
</protein>
<dbReference type="SFLD" id="SFLDG00358">
    <property type="entry name" value="Main_(cytGST)"/>
    <property type="match status" value="1"/>
</dbReference>
<accession>A0A1C3H1F5</accession>
<dbReference type="PROSITE" id="PS50404">
    <property type="entry name" value="GST_NTER"/>
    <property type="match status" value="1"/>
</dbReference>
<dbReference type="GO" id="GO:0004364">
    <property type="term" value="F:glutathione transferase activity"/>
    <property type="evidence" value="ECO:0007669"/>
    <property type="project" value="UniProtKB-EC"/>
</dbReference>
<dbReference type="AlphaFoldDB" id="A0A1C3H1F5"/>
<dbReference type="InterPro" id="IPR036282">
    <property type="entry name" value="Glutathione-S-Trfase_C_sf"/>
</dbReference>
<organism evidence="3 4">
    <name type="scientific">Cardiobacterium hominis</name>
    <dbReference type="NCBI Taxonomy" id="2718"/>
    <lineage>
        <taxon>Bacteria</taxon>
        <taxon>Pseudomonadati</taxon>
        <taxon>Pseudomonadota</taxon>
        <taxon>Gammaproteobacteria</taxon>
        <taxon>Cardiobacteriales</taxon>
        <taxon>Cardiobacteriaceae</taxon>
        <taxon>Cardiobacterium</taxon>
    </lineage>
</organism>
<evidence type="ECO:0000313" key="3">
    <source>
        <dbReference type="EMBL" id="SAM56893.1"/>
    </source>
</evidence>
<dbReference type="PROSITE" id="PS50405">
    <property type="entry name" value="GST_CTER"/>
    <property type="match status" value="1"/>
</dbReference>
<evidence type="ECO:0000259" key="1">
    <source>
        <dbReference type="PROSITE" id="PS50404"/>
    </source>
</evidence>
<dbReference type="InterPro" id="IPR004046">
    <property type="entry name" value="GST_C"/>
</dbReference>
<feature type="domain" description="GST C-terminal" evidence="2">
    <location>
        <begin position="84"/>
        <end position="203"/>
    </location>
</feature>
<dbReference type="SFLD" id="SFLDS00019">
    <property type="entry name" value="Glutathione_Transferase_(cytos"/>
    <property type="match status" value="1"/>
</dbReference>
<dbReference type="InterPro" id="IPR040079">
    <property type="entry name" value="Glutathione_S-Trfase"/>
</dbReference>
<name>A0A1C3H1F5_9GAMM</name>
<dbReference type="RefSeq" id="WP_079538598.1">
    <property type="nucleotide sequence ID" value="NZ_CALFOW010000138.1"/>
</dbReference>
<dbReference type="Gene3D" id="1.20.1050.10">
    <property type="match status" value="1"/>
</dbReference>
<feature type="domain" description="GST N-terminal" evidence="1">
    <location>
        <begin position="1"/>
        <end position="78"/>
    </location>
</feature>
<dbReference type="Pfam" id="PF13409">
    <property type="entry name" value="GST_N_2"/>
    <property type="match status" value="1"/>
</dbReference>
<dbReference type="EC" id="2.5.1.18" evidence="3"/>
<dbReference type="EMBL" id="FKLO01000003">
    <property type="protein sequence ID" value="SAM56893.1"/>
    <property type="molecule type" value="Genomic_DNA"/>
</dbReference>
<dbReference type="SUPFAM" id="SSF47616">
    <property type="entry name" value="GST C-terminal domain-like"/>
    <property type="match status" value="1"/>
</dbReference>
<dbReference type="Gene3D" id="3.40.30.10">
    <property type="entry name" value="Glutaredoxin"/>
    <property type="match status" value="1"/>
</dbReference>
<dbReference type="Proteomes" id="UP000190837">
    <property type="component" value="Unassembled WGS sequence"/>
</dbReference>
<dbReference type="CDD" id="cd03188">
    <property type="entry name" value="GST_C_Beta"/>
    <property type="match status" value="1"/>
</dbReference>
<dbReference type="InterPro" id="IPR010987">
    <property type="entry name" value="Glutathione-S-Trfase_C-like"/>
</dbReference>
<keyword evidence="3" id="KW-0808">Transferase</keyword>
<evidence type="ECO:0000313" key="4">
    <source>
        <dbReference type="Proteomes" id="UP000190837"/>
    </source>
</evidence>
<dbReference type="InterPro" id="IPR036249">
    <property type="entry name" value="Thioredoxin-like_sf"/>
</dbReference>
<dbReference type="SFLD" id="SFLDG01150">
    <property type="entry name" value="Main.1:_Beta-like"/>
    <property type="match status" value="1"/>
</dbReference>
<dbReference type="SUPFAM" id="SSF52833">
    <property type="entry name" value="Thioredoxin-like"/>
    <property type="match status" value="1"/>
</dbReference>